<dbReference type="Gene3D" id="1.25.40.20">
    <property type="entry name" value="Ankyrin repeat-containing domain"/>
    <property type="match status" value="1"/>
</dbReference>
<evidence type="ECO:0000259" key="6">
    <source>
        <dbReference type="Pfam" id="PF24883"/>
    </source>
</evidence>
<dbReference type="InterPro" id="IPR000073">
    <property type="entry name" value="AB_hydrolase_1"/>
</dbReference>
<evidence type="ECO:0000256" key="1">
    <source>
        <dbReference type="ARBA" id="ARBA00022737"/>
    </source>
</evidence>
<evidence type="ECO:0000313" key="8">
    <source>
        <dbReference type="Proteomes" id="UP001148614"/>
    </source>
</evidence>
<dbReference type="AlphaFoldDB" id="A0A9W8NBH4"/>
<dbReference type="InterPro" id="IPR054471">
    <property type="entry name" value="GPIID_WHD"/>
</dbReference>
<dbReference type="VEuPathDB" id="FungiDB:F4678DRAFT_479500"/>
<dbReference type="PANTHER" id="PTHR10039:SF14">
    <property type="entry name" value="NACHT DOMAIN-CONTAINING PROTEIN"/>
    <property type="match status" value="1"/>
</dbReference>
<accession>A0A9W8NBH4</accession>
<dbReference type="Gene3D" id="3.40.50.300">
    <property type="entry name" value="P-loop containing nucleotide triphosphate hydrolases"/>
    <property type="match status" value="1"/>
</dbReference>
<name>A0A9W8NBH4_9PEZI</name>
<dbReference type="SUPFAM" id="SSF48403">
    <property type="entry name" value="Ankyrin repeat"/>
    <property type="match status" value="1"/>
</dbReference>
<feature type="repeat" description="ANK" evidence="2">
    <location>
        <begin position="883"/>
        <end position="908"/>
    </location>
</feature>
<evidence type="ECO:0000313" key="7">
    <source>
        <dbReference type="EMBL" id="KAJ3566942.1"/>
    </source>
</evidence>
<gene>
    <name evidence="7" type="ORF">NPX13_g6952</name>
</gene>
<protein>
    <recommendedName>
        <fullName evidence="9">NACHT domain-containing protein</fullName>
    </recommendedName>
</protein>
<keyword evidence="2" id="KW-0040">ANK repeat</keyword>
<feature type="domain" description="GPI inositol-deacylase winged helix" evidence="5">
    <location>
        <begin position="676"/>
        <end position="747"/>
    </location>
</feature>
<dbReference type="Pfam" id="PF24883">
    <property type="entry name" value="NPHP3_N"/>
    <property type="match status" value="1"/>
</dbReference>
<dbReference type="InterPro" id="IPR027417">
    <property type="entry name" value="P-loop_NTPase"/>
</dbReference>
<dbReference type="InterPro" id="IPR029058">
    <property type="entry name" value="AB_hydrolase_fold"/>
</dbReference>
<feature type="region of interest" description="Disordered" evidence="3">
    <location>
        <begin position="32"/>
        <end position="56"/>
    </location>
</feature>
<evidence type="ECO:0000256" key="3">
    <source>
        <dbReference type="SAM" id="MobiDB-lite"/>
    </source>
</evidence>
<dbReference type="PROSITE" id="PS50088">
    <property type="entry name" value="ANK_REPEAT"/>
    <property type="match status" value="1"/>
</dbReference>
<dbReference type="Pfam" id="PF12697">
    <property type="entry name" value="Abhydrolase_6"/>
    <property type="match status" value="1"/>
</dbReference>
<dbReference type="PROSITE" id="PS50297">
    <property type="entry name" value="ANK_REP_REGION"/>
    <property type="match status" value="1"/>
</dbReference>
<reference evidence="7" key="1">
    <citation type="submission" date="2022-07" db="EMBL/GenBank/DDBJ databases">
        <title>Genome Sequence of Xylaria arbuscula.</title>
        <authorList>
            <person name="Buettner E."/>
        </authorList>
    </citation>
    <scope>NUCLEOTIDE SEQUENCE</scope>
    <source>
        <strain evidence="7">VT107</strain>
    </source>
</reference>
<dbReference type="Proteomes" id="UP001148614">
    <property type="component" value="Unassembled WGS sequence"/>
</dbReference>
<dbReference type="PANTHER" id="PTHR10039">
    <property type="entry name" value="AMELOGENIN"/>
    <property type="match status" value="1"/>
</dbReference>
<dbReference type="InterPro" id="IPR002110">
    <property type="entry name" value="Ankyrin_rpt"/>
</dbReference>
<organism evidence="7 8">
    <name type="scientific">Xylaria arbuscula</name>
    <dbReference type="NCBI Taxonomy" id="114810"/>
    <lineage>
        <taxon>Eukaryota</taxon>
        <taxon>Fungi</taxon>
        <taxon>Dikarya</taxon>
        <taxon>Ascomycota</taxon>
        <taxon>Pezizomycotina</taxon>
        <taxon>Sordariomycetes</taxon>
        <taxon>Xylariomycetidae</taxon>
        <taxon>Xylariales</taxon>
        <taxon>Xylariaceae</taxon>
        <taxon>Xylaria</taxon>
    </lineage>
</organism>
<evidence type="ECO:0000256" key="2">
    <source>
        <dbReference type="PROSITE-ProRule" id="PRU00023"/>
    </source>
</evidence>
<evidence type="ECO:0000259" key="5">
    <source>
        <dbReference type="Pfam" id="PF22939"/>
    </source>
</evidence>
<dbReference type="Gene3D" id="3.40.50.1820">
    <property type="entry name" value="alpha/beta hydrolase"/>
    <property type="match status" value="1"/>
</dbReference>
<dbReference type="VEuPathDB" id="FungiDB:F4678DRAFT_407762"/>
<feature type="domain" description="Nephrocystin 3-like N-terminal" evidence="6">
    <location>
        <begin position="382"/>
        <end position="562"/>
    </location>
</feature>
<dbReference type="Pfam" id="PF13637">
    <property type="entry name" value="Ank_4"/>
    <property type="match status" value="1"/>
</dbReference>
<dbReference type="SUPFAM" id="SSF52540">
    <property type="entry name" value="P-loop containing nucleoside triphosphate hydrolases"/>
    <property type="match status" value="1"/>
</dbReference>
<evidence type="ECO:0000259" key="4">
    <source>
        <dbReference type="Pfam" id="PF12697"/>
    </source>
</evidence>
<dbReference type="EMBL" id="JANPWZ010001297">
    <property type="protein sequence ID" value="KAJ3566942.1"/>
    <property type="molecule type" value="Genomic_DNA"/>
</dbReference>
<dbReference type="InterPro" id="IPR056884">
    <property type="entry name" value="NPHP3-like_N"/>
</dbReference>
<dbReference type="Pfam" id="PF22939">
    <property type="entry name" value="WHD_GPIID"/>
    <property type="match status" value="1"/>
</dbReference>
<keyword evidence="1" id="KW-0677">Repeat</keyword>
<proteinExistence type="predicted"/>
<sequence length="928" mass="105109">MMDLGSTTQVLLVAGVIAVAYLWLSARTSWPQPKVSREHPTESPPEAQQRRTRQPLEVLYPKPTDSINEEAEVDIIAVHGLGSNVDWSWTWKDGDKGINWLQCSRMLPAKVPRSRIMVYNYDSRWHADAPKTRLQLCGEELVHSIHLFRGGASGPPIIFIGHSLGGNVIAHGLLHANEEDKYKHLLEATVGLVFLGTPFRGTKWQPFIDSIARLMQPAGSHRGIIKELGFDEPVLLDTLHRFCRLCNRLSMPVACFRELYETDYGRRFVMGGMAKGMVVEEASACIPGLERHALQTDHLKINKYHDPNDRSYSIVSATISEMYTKAKDLVRHRQHPRKIITDRNHVLEARPEAKECLRDLFLTDPFEDRNALKRKKGSRASGTCEWILGTEELTTWLGSDQIARPESQPTHVLWLHGNPGTGKSTMAMFLTEELSKAFSETDRKTLAYFFCDSGFDKRKTATSVVRGLLLQLVQQHPQLLDYLLPKYNERGAELFNSFDALWTIFMDAAAHQDTGRKYCIIDALDECDRESQEILLKQLQQTFGSHDSSDHISNIYILITSRPYPEIERYLRLFLNKDLASFQESKQDIELFITERVTGLKNMNRYPESVEEQVTQLLKDKAGGTFLWVGLACTELEPIASKDAVQFLQSLPAELDGLYEKLLHTALEQDKQEEGTIKRILSLVVVSVRPLSLLELSEACHLHLAKDERERIQFMREEIALCRLLVIVQDEKVIPLHQSVKDYLAGSSSGCFIDEREAHADFAYRCVDLLAEQSGGTQSCVGLLAYATRDWANHARMAQPKFEIHHSQAGFFQTESPCRERWLESLRLHGSSLNFYERIPQQFSILHVAARWGVYTLVDYASLSGNQRAVEGLGPLINCMDASGATPLDIAVLWGHSKVVSVLLYLGAKEWQGSHGAAPRPPRRRDNY</sequence>
<comment type="caution">
    <text evidence="7">The sequence shown here is derived from an EMBL/GenBank/DDBJ whole genome shotgun (WGS) entry which is preliminary data.</text>
</comment>
<dbReference type="InterPro" id="IPR036770">
    <property type="entry name" value="Ankyrin_rpt-contain_sf"/>
</dbReference>
<dbReference type="SUPFAM" id="SSF53474">
    <property type="entry name" value="alpha/beta-Hydrolases"/>
    <property type="match status" value="1"/>
</dbReference>
<feature type="domain" description="AB hydrolase-1" evidence="4">
    <location>
        <begin position="75"/>
        <end position="221"/>
    </location>
</feature>
<keyword evidence="8" id="KW-1185">Reference proteome</keyword>
<evidence type="ECO:0008006" key="9">
    <source>
        <dbReference type="Google" id="ProtNLM"/>
    </source>
</evidence>